<evidence type="ECO:0000313" key="11">
    <source>
        <dbReference type="Proteomes" id="UP000324143"/>
    </source>
</evidence>
<evidence type="ECO:0000256" key="3">
    <source>
        <dbReference type="ARBA" id="ARBA00022605"/>
    </source>
</evidence>
<feature type="binding site" evidence="7">
    <location>
        <begin position="179"/>
        <end position="183"/>
    </location>
    <ligand>
        <name>pyridoxal 5'-phosphate</name>
        <dbReference type="ChEBI" id="CHEBI:597326"/>
    </ligand>
</feature>
<evidence type="ECO:0000256" key="6">
    <source>
        <dbReference type="ARBA" id="ARBA00023192"/>
    </source>
</evidence>
<evidence type="ECO:0000259" key="9">
    <source>
        <dbReference type="Pfam" id="PF00291"/>
    </source>
</evidence>
<comment type="cofactor">
    <cofactor evidence="1 7">
        <name>pyridoxal 5'-phosphate</name>
        <dbReference type="ChEBI" id="CHEBI:597326"/>
    </cofactor>
</comment>
<dbReference type="EMBL" id="VSIX01000033">
    <property type="protein sequence ID" value="TYB31454.1"/>
    <property type="molecule type" value="Genomic_DNA"/>
</dbReference>
<feature type="domain" description="Tryptophan synthase beta chain-like PALP" evidence="9">
    <location>
        <begin position="6"/>
        <end position="286"/>
    </location>
</feature>
<dbReference type="PANTHER" id="PTHR10314">
    <property type="entry name" value="CYSTATHIONINE BETA-SYNTHASE"/>
    <property type="match status" value="1"/>
</dbReference>
<evidence type="ECO:0000256" key="4">
    <source>
        <dbReference type="ARBA" id="ARBA00022679"/>
    </source>
</evidence>
<dbReference type="Proteomes" id="UP000324143">
    <property type="component" value="Unassembled WGS sequence"/>
</dbReference>
<protein>
    <submittedName>
        <fullName evidence="10">Cysteine synthase family protein</fullName>
    </submittedName>
</protein>
<feature type="binding site" evidence="7">
    <location>
        <position position="260"/>
    </location>
    <ligand>
        <name>pyridoxal 5'-phosphate</name>
        <dbReference type="ChEBI" id="CHEBI:597326"/>
    </ligand>
</feature>
<dbReference type="InterPro" id="IPR050214">
    <property type="entry name" value="Cys_Synth/Cystath_Beta-Synth"/>
</dbReference>
<evidence type="ECO:0000256" key="1">
    <source>
        <dbReference type="ARBA" id="ARBA00001933"/>
    </source>
</evidence>
<reference evidence="10" key="1">
    <citation type="submission" date="2019-08" db="EMBL/GenBank/DDBJ databases">
        <title>Genomic characterization of a novel candidate phylum (ARYD3) from a high temperature, high salinity tertiary oil reservoir in north central Oklahoma, USA.</title>
        <authorList>
            <person name="Youssef N.H."/>
            <person name="Yadav A."/>
            <person name="Elshahed M.S."/>
        </authorList>
    </citation>
    <scope>NUCLEOTIDE SEQUENCE [LARGE SCALE GENOMIC DNA]</scope>
    <source>
        <strain evidence="10">ARYD3</strain>
    </source>
</reference>
<dbReference type="InterPro" id="IPR036052">
    <property type="entry name" value="TrpB-like_PALP_sf"/>
</dbReference>
<dbReference type="Pfam" id="PF00291">
    <property type="entry name" value="PALP"/>
    <property type="match status" value="1"/>
</dbReference>
<sequence>MNNSVLNLIGNTPVVKINNIKKNKNKNINVYAKLESFNPGGSIKDRIAAKMIEKAEQEKKLNRKKTIIEASSGNTAIGLALVSKIKGYNFTAVMSKSVSEERRKILRSYGASIILTSKKEKTDGAIRLVNKLVEKHPERFYNPNQFSNKYNYLTHYYSTGPELWKQLNGNIDYFIAGIGTSGTIRGVGKYLKEKNKNIKIIGVLPEKEHGIQGLKNLEESIIPDIYNDKIIDIFINVNTEKSYKNARDLSKTEGIFAGMSSGASFLGVKKLIKEIDRGNVATIFPDGGEKYLSTNLYQNKSNSGKRASI</sequence>
<dbReference type="CDD" id="cd01561">
    <property type="entry name" value="CBS_like"/>
    <property type="match status" value="1"/>
</dbReference>
<gene>
    <name evidence="10" type="ORF">FXF47_03830</name>
</gene>
<name>A0A5D0MCI2_9BACT</name>
<keyword evidence="4" id="KW-0808">Transferase</keyword>
<dbReference type="FunFam" id="3.40.50.1100:FF:000003">
    <property type="entry name" value="Cystathionine beta-synthase"/>
    <property type="match status" value="1"/>
</dbReference>
<feature type="binding site" evidence="7">
    <location>
        <position position="74"/>
    </location>
    <ligand>
        <name>pyridoxal 5'-phosphate</name>
        <dbReference type="ChEBI" id="CHEBI:597326"/>
    </ligand>
</feature>
<keyword evidence="3" id="KW-0028">Amino-acid biosynthesis</keyword>
<comment type="caution">
    <text evidence="10">The sequence shown here is derived from an EMBL/GenBank/DDBJ whole genome shotgun (WGS) entry which is preliminary data.</text>
</comment>
<keyword evidence="5 7" id="KW-0663">Pyridoxal phosphate</keyword>
<keyword evidence="6" id="KW-0198">Cysteine biosynthesis</keyword>
<dbReference type="SUPFAM" id="SSF53686">
    <property type="entry name" value="Tryptophan synthase beta subunit-like PLP-dependent enzymes"/>
    <property type="match status" value="1"/>
</dbReference>
<evidence type="ECO:0000256" key="5">
    <source>
        <dbReference type="ARBA" id="ARBA00022898"/>
    </source>
</evidence>
<dbReference type="AlphaFoldDB" id="A0A5D0MCI2"/>
<dbReference type="PROSITE" id="PS00901">
    <property type="entry name" value="CYS_SYNTHASE"/>
    <property type="match status" value="1"/>
</dbReference>
<dbReference type="Gene3D" id="3.40.50.1100">
    <property type="match status" value="2"/>
</dbReference>
<evidence type="ECO:0000313" key="10">
    <source>
        <dbReference type="EMBL" id="TYB31454.1"/>
    </source>
</evidence>
<dbReference type="InterPro" id="IPR001926">
    <property type="entry name" value="TrpB-like_PALP"/>
</dbReference>
<dbReference type="InterPro" id="IPR001216">
    <property type="entry name" value="P-phosphate_BS"/>
</dbReference>
<organism evidence="10 11">
    <name type="scientific">Candidatus Mcinerneyibacterium aminivorans</name>
    <dbReference type="NCBI Taxonomy" id="2703815"/>
    <lineage>
        <taxon>Bacteria</taxon>
        <taxon>Candidatus Macinerneyibacteriota</taxon>
        <taxon>Candidatus Mcinerneyibacteria</taxon>
        <taxon>Candidatus Mcinerneyibacteriales</taxon>
        <taxon>Candidatus Mcinerneyibacteriaceae</taxon>
        <taxon>Candidatus Mcinerneyibacterium</taxon>
    </lineage>
</organism>
<dbReference type="NCBIfam" id="TIGR01136">
    <property type="entry name" value="cysKM"/>
    <property type="match status" value="1"/>
</dbReference>
<evidence type="ECO:0000256" key="2">
    <source>
        <dbReference type="ARBA" id="ARBA00007103"/>
    </source>
</evidence>
<dbReference type="InterPro" id="IPR005856">
    <property type="entry name" value="Cys_synth"/>
</dbReference>
<dbReference type="GO" id="GO:0006535">
    <property type="term" value="P:cysteine biosynthetic process from serine"/>
    <property type="evidence" value="ECO:0007669"/>
    <property type="project" value="InterPro"/>
</dbReference>
<proteinExistence type="inferred from homology"/>
<dbReference type="GO" id="GO:0004124">
    <property type="term" value="F:cysteine synthase activity"/>
    <property type="evidence" value="ECO:0007669"/>
    <property type="project" value="InterPro"/>
</dbReference>
<keyword evidence="11" id="KW-1185">Reference proteome</keyword>
<evidence type="ECO:0000256" key="8">
    <source>
        <dbReference type="PIRSR" id="PIRSR605856-51"/>
    </source>
</evidence>
<comment type="similarity">
    <text evidence="2">Belongs to the cysteine synthase/cystathionine beta-synthase family.</text>
</comment>
<evidence type="ECO:0000256" key="7">
    <source>
        <dbReference type="PIRSR" id="PIRSR605856-50"/>
    </source>
</evidence>
<feature type="modified residue" description="N6-(pyridoxal phosphate)lysine" evidence="8">
    <location>
        <position position="44"/>
    </location>
</feature>
<accession>A0A5D0MCI2</accession>